<accession>A0A6J5Y3Y5</accession>
<organism evidence="3 4">
    <name type="scientific">Prunus armeniaca</name>
    <name type="common">Apricot</name>
    <name type="synonym">Armeniaca vulgaris</name>
    <dbReference type="NCBI Taxonomy" id="36596"/>
    <lineage>
        <taxon>Eukaryota</taxon>
        <taxon>Viridiplantae</taxon>
        <taxon>Streptophyta</taxon>
        <taxon>Embryophyta</taxon>
        <taxon>Tracheophyta</taxon>
        <taxon>Spermatophyta</taxon>
        <taxon>Magnoliopsida</taxon>
        <taxon>eudicotyledons</taxon>
        <taxon>Gunneridae</taxon>
        <taxon>Pentapetalae</taxon>
        <taxon>rosids</taxon>
        <taxon>fabids</taxon>
        <taxon>Rosales</taxon>
        <taxon>Rosaceae</taxon>
        <taxon>Amygdaloideae</taxon>
        <taxon>Amygdaleae</taxon>
        <taxon>Prunus</taxon>
    </lineage>
</organism>
<feature type="signal peptide" evidence="2">
    <location>
        <begin position="1"/>
        <end position="22"/>
    </location>
</feature>
<evidence type="ECO:0000313" key="3">
    <source>
        <dbReference type="EMBL" id="CAB4319127.1"/>
    </source>
</evidence>
<evidence type="ECO:0000256" key="1">
    <source>
        <dbReference type="SAM" id="MobiDB-lite"/>
    </source>
</evidence>
<dbReference type="AlphaFoldDB" id="A0A6J5Y3Y5"/>
<sequence length="172" mass="18168">MTTPSLAVSLLLLSLLLSGAQGIRLEKGFISVTQQKTNNNLQEQETASVKRSAGPGESSGLCKDGGECSSSGKTRKLISKTASSAATTTTTSKNDKDDGGNRGDLDPKGEKVNNNTQPGGEDGDVKAKSSSVISKHQEQEAAAAHQVQHYPDLTDMTEMDYSPARRKPPIHN</sequence>
<proteinExistence type="predicted"/>
<gene>
    <name evidence="3" type="ORF">ORAREDHAP_LOCUS46304</name>
</gene>
<dbReference type="PANTHER" id="PTHR33743:SF19">
    <property type="entry name" value="PROTEIN GOLVEN 6"/>
    <property type="match status" value="1"/>
</dbReference>
<evidence type="ECO:0000256" key="2">
    <source>
        <dbReference type="SAM" id="SignalP"/>
    </source>
</evidence>
<protein>
    <recommendedName>
        <fullName evidence="5">Phytosulfokine-beta</fullName>
    </recommendedName>
</protein>
<feature type="compositionally biased region" description="Low complexity" evidence="1">
    <location>
        <begin position="81"/>
        <end position="92"/>
    </location>
</feature>
<dbReference type="PANTHER" id="PTHR33743">
    <property type="entry name" value="PROTEIN GOLVEN 6-RELATED"/>
    <property type="match status" value="1"/>
</dbReference>
<dbReference type="Proteomes" id="UP000507245">
    <property type="component" value="Unassembled WGS sequence"/>
</dbReference>
<name>A0A6J5Y3Y5_PRUAR</name>
<evidence type="ECO:0008006" key="5">
    <source>
        <dbReference type="Google" id="ProtNLM"/>
    </source>
</evidence>
<dbReference type="Pfam" id="PF21529">
    <property type="entry name" value="GLV1-2"/>
    <property type="match status" value="1"/>
</dbReference>
<dbReference type="EMBL" id="CAEKKB010000007">
    <property type="protein sequence ID" value="CAB4319127.1"/>
    <property type="molecule type" value="Genomic_DNA"/>
</dbReference>
<feature type="region of interest" description="Disordered" evidence="1">
    <location>
        <begin position="40"/>
        <end position="172"/>
    </location>
</feature>
<feature type="compositionally biased region" description="Polar residues" evidence="1">
    <location>
        <begin position="40"/>
        <end position="49"/>
    </location>
</feature>
<keyword evidence="2" id="KW-0732">Signal</keyword>
<feature type="compositionally biased region" description="Basic and acidic residues" evidence="1">
    <location>
        <begin position="93"/>
        <end position="111"/>
    </location>
</feature>
<evidence type="ECO:0000313" key="4">
    <source>
        <dbReference type="Proteomes" id="UP000507245"/>
    </source>
</evidence>
<reference evidence="4" key="1">
    <citation type="journal article" date="2020" name="Genome Biol.">
        <title>Gamete binning: chromosome-level and haplotype-resolved genome assembly enabled by high-throughput single-cell sequencing of gamete genomes.</title>
        <authorList>
            <person name="Campoy J.A."/>
            <person name="Sun H."/>
            <person name="Goel M."/>
            <person name="Jiao W.-B."/>
            <person name="Folz-Donahue K."/>
            <person name="Wang N."/>
            <person name="Rubio M."/>
            <person name="Liu C."/>
            <person name="Kukat C."/>
            <person name="Ruiz D."/>
            <person name="Huettel B."/>
            <person name="Schneeberger K."/>
        </authorList>
    </citation>
    <scope>NUCLEOTIDE SEQUENCE [LARGE SCALE GENOMIC DNA]</scope>
    <source>
        <strain evidence="4">cv. Rojo Pasion</strain>
    </source>
</reference>
<feature type="chain" id="PRO_5026657100" description="Phytosulfokine-beta" evidence="2">
    <location>
        <begin position="23"/>
        <end position="172"/>
    </location>
</feature>
<keyword evidence="4" id="KW-1185">Reference proteome</keyword>
<dbReference type="InterPro" id="IPR049306">
    <property type="entry name" value="GLV1-2"/>
</dbReference>
<dbReference type="OrthoDB" id="1903945at2759"/>
<feature type="compositionally biased region" description="Low complexity" evidence="1">
    <location>
        <begin position="140"/>
        <end position="149"/>
    </location>
</feature>